<dbReference type="AlphaFoldDB" id="A0A3B7MKF3"/>
<protein>
    <submittedName>
        <fullName evidence="3">Rhodanese-like domain-containing protein</fullName>
    </submittedName>
</protein>
<keyword evidence="1" id="KW-0812">Transmembrane</keyword>
<dbReference type="InterPro" id="IPR001763">
    <property type="entry name" value="Rhodanese-like_dom"/>
</dbReference>
<dbReference type="SMART" id="SM00450">
    <property type="entry name" value="RHOD"/>
    <property type="match status" value="1"/>
</dbReference>
<proteinExistence type="predicted"/>
<dbReference type="PANTHER" id="PTHR43031:SF1">
    <property type="entry name" value="PYRIDINE NUCLEOTIDE-DISULPHIDE OXIDOREDUCTASE"/>
    <property type="match status" value="1"/>
</dbReference>
<keyword evidence="4" id="KW-1185">Reference proteome</keyword>
<reference evidence="4" key="1">
    <citation type="submission" date="2018-09" db="EMBL/GenBank/DDBJ databases">
        <title>Complete genome sequence of thermophilic cyanobacteria strain Thermosynechococcus elongatus PKUAC-SCTE542.</title>
        <authorList>
            <person name="Liang Y."/>
            <person name="Tang J."/>
            <person name="Daroch M."/>
        </authorList>
    </citation>
    <scope>NUCLEOTIDE SEQUENCE [LARGE SCALE GENOMIC DNA]</scope>
    <source>
        <strain evidence="4">E542</strain>
    </source>
</reference>
<dbReference type="Gene3D" id="3.40.250.10">
    <property type="entry name" value="Rhodanese-like domain"/>
    <property type="match status" value="1"/>
</dbReference>
<feature type="transmembrane region" description="Helical" evidence="1">
    <location>
        <begin position="123"/>
        <end position="141"/>
    </location>
</feature>
<sequence length="182" mass="19492">MTMTTTTTESPLISAAELHDALQRQQVLLIDVREPSEYNNAHIPGALLCPLANVKELEPPCSSDTPVVLYCESGRRSRMAYETLASRGFKNLKNLEGGIQRWKQGGYPITGAVSAPISLMRQVQIVAGSLILTGVILGFTVNPGFFFLSGFVGAGLVFAGVTGTCALARLLALLPFNRPQGK</sequence>
<dbReference type="CDD" id="cd00158">
    <property type="entry name" value="RHOD"/>
    <property type="match status" value="1"/>
</dbReference>
<feature type="transmembrane region" description="Helical" evidence="1">
    <location>
        <begin position="147"/>
        <end position="172"/>
    </location>
</feature>
<dbReference type="Proteomes" id="UP000261812">
    <property type="component" value="Chromosome"/>
</dbReference>
<dbReference type="Gene3D" id="6.10.140.1340">
    <property type="match status" value="1"/>
</dbReference>
<gene>
    <name evidence="3" type="ORF">D3A95_10610</name>
</gene>
<name>A0A3B7MKF3_9CYAN</name>
<dbReference type="InterPro" id="IPR021309">
    <property type="entry name" value="YgaP-like_TM"/>
</dbReference>
<dbReference type="SUPFAM" id="SSF52821">
    <property type="entry name" value="Rhodanese/Cell cycle control phosphatase"/>
    <property type="match status" value="1"/>
</dbReference>
<keyword evidence="1" id="KW-0472">Membrane</keyword>
<organism evidence="3 4">
    <name type="scientific">Thermosynechococcus sichuanensis E542</name>
    <dbReference type="NCBI Taxonomy" id="2016101"/>
    <lineage>
        <taxon>Bacteria</taxon>
        <taxon>Bacillati</taxon>
        <taxon>Cyanobacteriota</taxon>
        <taxon>Cyanophyceae</taxon>
        <taxon>Acaryochloridales</taxon>
        <taxon>Thermosynechococcaceae</taxon>
        <taxon>Thermosynechococcus</taxon>
        <taxon>Thermosynechococcus sichuanensis</taxon>
    </lineage>
</organism>
<dbReference type="PROSITE" id="PS50206">
    <property type="entry name" value="RHODANESE_3"/>
    <property type="match status" value="1"/>
</dbReference>
<evidence type="ECO:0000313" key="3">
    <source>
        <dbReference type="EMBL" id="AXY68370.1"/>
    </source>
</evidence>
<dbReference type="Pfam" id="PF11127">
    <property type="entry name" value="YgaP-like_TM"/>
    <property type="match status" value="1"/>
</dbReference>
<accession>A0A3B7MKF3</accession>
<evidence type="ECO:0000313" key="4">
    <source>
        <dbReference type="Proteomes" id="UP000261812"/>
    </source>
</evidence>
<evidence type="ECO:0000259" key="2">
    <source>
        <dbReference type="PROSITE" id="PS50206"/>
    </source>
</evidence>
<dbReference type="Pfam" id="PF00581">
    <property type="entry name" value="Rhodanese"/>
    <property type="match status" value="1"/>
</dbReference>
<dbReference type="PANTHER" id="PTHR43031">
    <property type="entry name" value="FAD-DEPENDENT OXIDOREDUCTASE"/>
    <property type="match status" value="1"/>
</dbReference>
<dbReference type="EMBL" id="CP032152">
    <property type="protein sequence ID" value="AXY68370.1"/>
    <property type="molecule type" value="Genomic_DNA"/>
</dbReference>
<feature type="domain" description="Rhodanese" evidence="2">
    <location>
        <begin position="23"/>
        <end position="111"/>
    </location>
</feature>
<keyword evidence="1" id="KW-1133">Transmembrane helix</keyword>
<dbReference type="InterPro" id="IPR036873">
    <property type="entry name" value="Rhodanese-like_dom_sf"/>
</dbReference>
<dbReference type="KEGG" id="tsq:D3A95_10610"/>
<evidence type="ECO:0000256" key="1">
    <source>
        <dbReference type="SAM" id="Phobius"/>
    </source>
</evidence>
<dbReference type="InterPro" id="IPR050229">
    <property type="entry name" value="GlpE_sulfurtransferase"/>
</dbReference>